<dbReference type="PANTHER" id="PTHR43051">
    <property type="entry name" value="POLYNUCLEOTIDE ADENYLYLTRANSFERASE FAMILY PROTEIN"/>
    <property type="match status" value="1"/>
</dbReference>
<evidence type="ECO:0000256" key="1">
    <source>
        <dbReference type="ARBA" id="ARBA00005051"/>
    </source>
</evidence>
<dbReference type="NCBIfam" id="TIGR01498">
    <property type="entry name" value="folK"/>
    <property type="match status" value="1"/>
</dbReference>
<dbReference type="InterPro" id="IPR025866">
    <property type="entry name" value="PolyA_pol_arg_C_dom"/>
</dbReference>
<evidence type="ECO:0000256" key="9">
    <source>
        <dbReference type="RuleBase" id="RU003953"/>
    </source>
</evidence>
<dbReference type="InterPro" id="IPR000550">
    <property type="entry name" value="Hppk"/>
</dbReference>
<feature type="domain" description="7,8-dihydro-6-hydroxymethylpterin-pyrophosphokinase" evidence="10">
    <location>
        <begin position="279"/>
        <end position="290"/>
    </location>
</feature>
<comment type="similarity">
    <text evidence="2 9">Belongs to the tRNA nucleotidyltransferase/poly(A) polymerase family.</text>
</comment>
<dbReference type="InterPro" id="IPR043519">
    <property type="entry name" value="NT_sf"/>
</dbReference>
<protein>
    <recommendedName>
        <fullName evidence="3">2-amino-4-hydroxy-6-hydroxymethyldihydropteridine diphosphokinase</fullName>
        <ecNumber evidence="3">2.7.6.3</ecNumber>
    </recommendedName>
</protein>
<name>A0ABN9M2C3_9NEOB</name>
<dbReference type="EMBL" id="CAUEEQ010043197">
    <property type="protein sequence ID" value="CAJ0957099.1"/>
    <property type="molecule type" value="Genomic_DNA"/>
</dbReference>
<dbReference type="InterPro" id="IPR032828">
    <property type="entry name" value="PolyA_RNA-bd"/>
</dbReference>
<dbReference type="Pfam" id="PF01743">
    <property type="entry name" value="PolyA_pol"/>
    <property type="match status" value="1"/>
</dbReference>
<dbReference type="Pfam" id="PF01288">
    <property type="entry name" value="HPPK"/>
    <property type="match status" value="1"/>
</dbReference>
<evidence type="ECO:0000256" key="3">
    <source>
        <dbReference type="ARBA" id="ARBA00013253"/>
    </source>
</evidence>
<evidence type="ECO:0000256" key="8">
    <source>
        <dbReference type="ARBA" id="ARBA00022909"/>
    </source>
</evidence>
<sequence>MPNAVIFTINSLYYSIADFSVRDYAGGLADLEKGVKPVYREDPVRMLRAVRFAAKLNMSISPETALSETPITRLAPLLNDVPSARLFEESLKLLQAGEGYATYLLLCKNNLFQPLFPSIARYFTEQGVTVRWSWACLLRSLCYGKQCDVLDEACRTLAIPKRITSLIRDIWMLQLRMSRRQGKRAWKMMEHPKFRAAYDLLALRAEIENSQELQRLTAWWGEFQVAAPPVQKNMLNTLDEEPMAKNAAIVVHEPNVHLAVKIKLNVSTLDHGRVRKAERWGPRTLDLDILLFGSEVITSPRLTVPHYDMKNRPFMLVPFVRNFRQPSNSQMVVPWQRL</sequence>
<organism evidence="11 12">
    <name type="scientific">Ranitomeya imitator</name>
    <name type="common">mimic poison frog</name>
    <dbReference type="NCBI Taxonomy" id="111125"/>
    <lineage>
        <taxon>Eukaryota</taxon>
        <taxon>Metazoa</taxon>
        <taxon>Chordata</taxon>
        <taxon>Craniata</taxon>
        <taxon>Vertebrata</taxon>
        <taxon>Euteleostomi</taxon>
        <taxon>Amphibia</taxon>
        <taxon>Batrachia</taxon>
        <taxon>Anura</taxon>
        <taxon>Neobatrachia</taxon>
        <taxon>Hyloidea</taxon>
        <taxon>Dendrobatidae</taxon>
        <taxon>Dendrobatinae</taxon>
        <taxon>Ranitomeya</taxon>
    </lineage>
</organism>
<reference evidence="11" key="1">
    <citation type="submission" date="2023-07" db="EMBL/GenBank/DDBJ databases">
        <authorList>
            <person name="Stuckert A."/>
        </authorList>
    </citation>
    <scope>NUCLEOTIDE SEQUENCE</scope>
</reference>
<dbReference type="Proteomes" id="UP001176940">
    <property type="component" value="Unassembled WGS sequence"/>
</dbReference>
<evidence type="ECO:0000313" key="12">
    <source>
        <dbReference type="Proteomes" id="UP001176940"/>
    </source>
</evidence>
<comment type="pathway">
    <text evidence="1">Cofactor biosynthesis; tetrahydrofolate biosynthesis; 2-amino-4-hydroxy-6-hydroxymethyl-7,8-dihydropteridine diphosphate from 7,8-dihydroneopterin triphosphate: step 4/4.</text>
</comment>
<dbReference type="Gene3D" id="1.10.3090.10">
    <property type="entry name" value="cca-adding enzyme, domain 2"/>
    <property type="match status" value="2"/>
</dbReference>
<keyword evidence="6" id="KW-0418">Kinase</keyword>
<evidence type="ECO:0000256" key="2">
    <source>
        <dbReference type="ARBA" id="ARBA00007265"/>
    </source>
</evidence>
<dbReference type="PROSITE" id="PS00794">
    <property type="entry name" value="HPPK"/>
    <property type="match status" value="1"/>
</dbReference>
<dbReference type="InterPro" id="IPR052191">
    <property type="entry name" value="tRNA_ntf/polyA_polymerase_I"/>
</dbReference>
<keyword evidence="5" id="KW-0547">Nucleotide-binding</keyword>
<dbReference type="Gene3D" id="3.30.70.560">
    <property type="entry name" value="7,8-Dihydro-6-hydroxymethylpterin-pyrophosphokinase HPPK"/>
    <property type="match status" value="1"/>
</dbReference>
<dbReference type="EC" id="2.7.6.3" evidence="3"/>
<evidence type="ECO:0000259" key="10">
    <source>
        <dbReference type="PROSITE" id="PS00794"/>
    </source>
</evidence>
<keyword evidence="8" id="KW-0289">Folate biosynthesis</keyword>
<keyword evidence="9" id="KW-0694">RNA-binding</keyword>
<evidence type="ECO:0000313" key="11">
    <source>
        <dbReference type="EMBL" id="CAJ0957099.1"/>
    </source>
</evidence>
<dbReference type="SUPFAM" id="SSF81891">
    <property type="entry name" value="Poly A polymerase C-terminal region-like"/>
    <property type="match status" value="1"/>
</dbReference>
<keyword evidence="7" id="KW-0067">ATP-binding</keyword>
<evidence type="ECO:0000256" key="5">
    <source>
        <dbReference type="ARBA" id="ARBA00022741"/>
    </source>
</evidence>
<proteinExistence type="inferred from homology"/>
<dbReference type="InterPro" id="IPR035907">
    <property type="entry name" value="Hppk_sf"/>
</dbReference>
<dbReference type="Pfam" id="PF12626">
    <property type="entry name" value="PolyA_pol_arg_C"/>
    <property type="match status" value="1"/>
</dbReference>
<evidence type="ECO:0000256" key="7">
    <source>
        <dbReference type="ARBA" id="ARBA00022840"/>
    </source>
</evidence>
<keyword evidence="4 9" id="KW-0808">Transferase</keyword>
<accession>A0ABN9M2C3</accession>
<dbReference type="PANTHER" id="PTHR43051:SF1">
    <property type="entry name" value="POLYNUCLEOTIDE ADENYLYLTRANSFERASE FAMILY PROTEIN"/>
    <property type="match status" value="1"/>
</dbReference>
<dbReference type="Pfam" id="PF12627">
    <property type="entry name" value="PolyA_pol_RNAbd"/>
    <property type="match status" value="1"/>
</dbReference>
<dbReference type="InterPro" id="IPR002646">
    <property type="entry name" value="PolA_pol_head_dom"/>
</dbReference>
<keyword evidence="12" id="KW-1185">Reference proteome</keyword>
<comment type="caution">
    <text evidence="11">The sequence shown here is derived from an EMBL/GenBank/DDBJ whole genome shotgun (WGS) entry which is preliminary data.</text>
</comment>
<evidence type="ECO:0000256" key="4">
    <source>
        <dbReference type="ARBA" id="ARBA00022679"/>
    </source>
</evidence>
<dbReference type="SUPFAM" id="SSF55083">
    <property type="entry name" value="6-hydroxymethyl-7,8-dihydropterin pyrophosphokinase, HPPK"/>
    <property type="match status" value="1"/>
</dbReference>
<dbReference type="Gene3D" id="3.30.460.10">
    <property type="entry name" value="Beta Polymerase, domain 2"/>
    <property type="match status" value="1"/>
</dbReference>
<gene>
    <name evidence="11" type="ORF">RIMI_LOCUS15820701</name>
</gene>
<evidence type="ECO:0000256" key="6">
    <source>
        <dbReference type="ARBA" id="ARBA00022777"/>
    </source>
</evidence>